<dbReference type="InterPro" id="IPR052362">
    <property type="entry name" value="HTH-GbsR_regulator"/>
</dbReference>
<dbReference type="InterPro" id="IPR036390">
    <property type="entry name" value="WH_DNA-bd_sf"/>
</dbReference>
<accession>A0A399G6M6</accession>
<dbReference type="Gene3D" id="1.10.287.160">
    <property type="entry name" value="HR1 repeat"/>
    <property type="match status" value="1"/>
</dbReference>
<dbReference type="PANTHER" id="PTHR38465:SF2">
    <property type="entry name" value="HTH-TYPE TRANSCRIPTIONAL REGULATOR MMPR5"/>
    <property type="match status" value="1"/>
</dbReference>
<reference evidence="1" key="1">
    <citation type="submission" date="2020-10" db="EMBL/GenBank/DDBJ databases">
        <title>De novo genome project of the cellulose decomposer Thermobifida halotolerans type strain.</title>
        <authorList>
            <person name="Nagy I."/>
            <person name="Horvath B."/>
            <person name="Kukolya J."/>
            <person name="Nagy I."/>
            <person name="Orsini M."/>
        </authorList>
    </citation>
    <scope>NUCLEOTIDE SEQUENCE</scope>
    <source>
        <strain evidence="1">DSM 44931</strain>
    </source>
</reference>
<evidence type="ECO:0000313" key="1">
    <source>
        <dbReference type="EMBL" id="UOE21512.1"/>
    </source>
</evidence>
<dbReference type="KEGG" id="thao:NI17_010645"/>
<gene>
    <name evidence="1" type="ORF">NI17_010645</name>
</gene>
<organism evidence="1 2">
    <name type="scientific">Thermobifida halotolerans</name>
    <dbReference type="NCBI Taxonomy" id="483545"/>
    <lineage>
        <taxon>Bacteria</taxon>
        <taxon>Bacillati</taxon>
        <taxon>Actinomycetota</taxon>
        <taxon>Actinomycetes</taxon>
        <taxon>Streptosporangiales</taxon>
        <taxon>Nocardiopsidaceae</taxon>
        <taxon>Thermobifida</taxon>
    </lineage>
</organism>
<dbReference type="RefSeq" id="WP_068690982.1">
    <property type="nucleotide sequence ID" value="NZ_CP063196.1"/>
</dbReference>
<dbReference type="Gene3D" id="1.10.10.10">
    <property type="entry name" value="Winged helix-like DNA-binding domain superfamily/Winged helix DNA-binding domain"/>
    <property type="match status" value="1"/>
</dbReference>
<keyword evidence="2" id="KW-1185">Reference proteome</keyword>
<dbReference type="PANTHER" id="PTHR38465">
    <property type="entry name" value="HTH-TYPE TRANSCRIPTIONAL REGULATOR MJ1563-RELATED"/>
    <property type="match status" value="1"/>
</dbReference>
<evidence type="ECO:0000313" key="2">
    <source>
        <dbReference type="Proteomes" id="UP000265719"/>
    </source>
</evidence>
<dbReference type="OrthoDB" id="67158at2"/>
<dbReference type="Proteomes" id="UP000265719">
    <property type="component" value="Chromosome"/>
</dbReference>
<dbReference type="EMBL" id="CP063196">
    <property type="protein sequence ID" value="UOE21512.1"/>
    <property type="molecule type" value="Genomic_DNA"/>
</dbReference>
<dbReference type="AlphaFoldDB" id="A0A399G6M6"/>
<protein>
    <submittedName>
        <fullName evidence="1">Helix-turn-helix transcriptional regulator</fullName>
    </submittedName>
</protein>
<name>A0A399G6M6_9ACTN</name>
<proteinExistence type="predicted"/>
<dbReference type="SUPFAM" id="SSF46785">
    <property type="entry name" value="Winged helix' DNA-binding domain"/>
    <property type="match status" value="1"/>
</dbReference>
<dbReference type="InterPro" id="IPR036388">
    <property type="entry name" value="WH-like_DNA-bd_sf"/>
</dbReference>
<sequence>MAVSDSPDRAEVLEWVERVSAFLAPDGVPPIAGRVLGWLMVCDPPEQSAAQIGEAIGASRASLTTNLRMLMTMGFVTRRTRPGQRTAHYRLDPGAWHTVVQRQVASIRSYLEVTEDGLNLVGPDSERAARIREAHEVFSWMARVFADAPPPPPPGRKR</sequence>